<dbReference type="Pfam" id="PF05133">
    <property type="entry name" value="SPP1_portal"/>
    <property type="match status" value="1"/>
</dbReference>
<sequence>MPLPDNSAPWPPRQWAPELADMAIDAAWYSGDRRKLAAVHQGAAEHRADGQRRLWGRGRAPAPGLREQRLHIPMPADVARKSAALLFSEPPRLTVSDTALQDRLDELTGDRAARLLLEAAEVSAALGGVYLVTAWDAEIGPRPLLTHVHADCALPEFRYGHMTAVTFWQELDRSGATVLRRLERHERGRIEHGLYLGTGDNLGRTVPLTEHPSTAAVVDSLGPSGAIETGIPLLTAAYMPNIGPNRTFRGSPLGRSDLQGPARDLCDALDETWSSWMRDIRLARARLIVPKGYLRDRGPGMGAGFDEDQEVWSSLDIPPTEAGAGITMNQFAIRVEEHKSTADALVRQIVEAGGYSPQTFGLDGGPAATATEVEAREHDSMVTRRAKTRYAAPALADIVEAMLQLDRALGFSTLTPERPTVLFGPAVAEDPASTAQTLSLLAQAQAISTETKVRRVHPDWDDDAVATEVQRIHAETGQTVPDLSPIPHLI</sequence>
<name>A0A9W6PDL3_9ACTN</name>
<evidence type="ECO:0000313" key="2">
    <source>
        <dbReference type="EMBL" id="GLW53960.1"/>
    </source>
</evidence>
<evidence type="ECO:0000313" key="3">
    <source>
        <dbReference type="Proteomes" id="UP001165143"/>
    </source>
</evidence>
<accession>A0A9W6PDL3</accession>
<evidence type="ECO:0000256" key="1">
    <source>
        <dbReference type="SAM" id="MobiDB-lite"/>
    </source>
</evidence>
<dbReference type="InterPro" id="IPR021145">
    <property type="entry name" value="Portal_protein_SPP1_Gp6-like"/>
</dbReference>
<protein>
    <recommendedName>
        <fullName evidence="4">Phage portal protein</fullName>
    </recommendedName>
</protein>
<feature type="region of interest" description="Disordered" evidence="1">
    <location>
        <begin position="41"/>
        <end position="61"/>
    </location>
</feature>
<evidence type="ECO:0008006" key="4">
    <source>
        <dbReference type="Google" id="ProtNLM"/>
    </source>
</evidence>
<gene>
    <name evidence="2" type="ORF">Kpho01_19710</name>
</gene>
<reference evidence="2" key="1">
    <citation type="submission" date="2023-02" db="EMBL/GenBank/DDBJ databases">
        <title>Kitasatospora phosalacinea NBRC 14362.</title>
        <authorList>
            <person name="Ichikawa N."/>
            <person name="Sato H."/>
            <person name="Tonouchi N."/>
        </authorList>
    </citation>
    <scope>NUCLEOTIDE SEQUENCE</scope>
    <source>
        <strain evidence="2">NBRC 14362</strain>
    </source>
</reference>
<dbReference type="RefSeq" id="WP_033251382.1">
    <property type="nucleotide sequence ID" value="NZ_BSRX01000009.1"/>
</dbReference>
<organism evidence="2 3">
    <name type="scientific">Kitasatospora phosalacinea</name>
    <dbReference type="NCBI Taxonomy" id="2065"/>
    <lineage>
        <taxon>Bacteria</taxon>
        <taxon>Bacillati</taxon>
        <taxon>Actinomycetota</taxon>
        <taxon>Actinomycetes</taxon>
        <taxon>Kitasatosporales</taxon>
        <taxon>Streptomycetaceae</taxon>
        <taxon>Kitasatospora</taxon>
    </lineage>
</organism>
<proteinExistence type="predicted"/>
<comment type="caution">
    <text evidence="2">The sequence shown here is derived from an EMBL/GenBank/DDBJ whole genome shotgun (WGS) entry which is preliminary data.</text>
</comment>
<dbReference type="EMBL" id="BSRX01000009">
    <property type="protein sequence ID" value="GLW53960.1"/>
    <property type="molecule type" value="Genomic_DNA"/>
</dbReference>
<feature type="compositionally biased region" description="Basic and acidic residues" evidence="1">
    <location>
        <begin position="43"/>
        <end position="52"/>
    </location>
</feature>
<dbReference type="AlphaFoldDB" id="A0A9W6PDL3"/>
<dbReference type="Proteomes" id="UP001165143">
    <property type="component" value="Unassembled WGS sequence"/>
</dbReference>